<dbReference type="InterPro" id="IPR000182">
    <property type="entry name" value="GNAT_dom"/>
</dbReference>
<comment type="caution">
    <text evidence="2">The sequence shown here is derived from an EMBL/GenBank/DDBJ whole genome shotgun (WGS) entry which is preliminary data.</text>
</comment>
<dbReference type="AlphaFoldDB" id="A0A9D1H6G8"/>
<reference evidence="2" key="2">
    <citation type="journal article" date="2021" name="PeerJ">
        <title>Extensive microbial diversity within the chicken gut microbiome revealed by metagenomics and culture.</title>
        <authorList>
            <person name="Gilroy R."/>
            <person name="Ravi A."/>
            <person name="Getino M."/>
            <person name="Pursley I."/>
            <person name="Horton D.L."/>
            <person name="Alikhan N.F."/>
            <person name="Baker D."/>
            <person name="Gharbi K."/>
            <person name="Hall N."/>
            <person name="Watson M."/>
            <person name="Adriaenssens E.M."/>
            <person name="Foster-Nyarko E."/>
            <person name="Jarju S."/>
            <person name="Secka A."/>
            <person name="Antonio M."/>
            <person name="Oren A."/>
            <person name="Chaudhuri R.R."/>
            <person name="La Ragione R."/>
            <person name="Hildebrand F."/>
            <person name="Pallen M.J."/>
        </authorList>
    </citation>
    <scope>NUCLEOTIDE SEQUENCE</scope>
    <source>
        <strain evidence="2">ChiBcec7-5410</strain>
    </source>
</reference>
<feature type="domain" description="N-acetyltransferase" evidence="1">
    <location>
        <begin position="4"/>
        <end position="157"/>
    </location>
</feature>
<accession>A0A9D1H6G8</accession>
<dbReference type="PROSITE" id="PS51186">
    <property type="entry name" value="GNAT"/>
    <property type="match status" value="1"/>
</dbReference>
<proteinExistence type="predicted"/>
<sequence>TNRLLLRRFQQGDAEDIFEWTGSAENSRYIMERPHQNLGQAEQQLEQNIQQYRENDFYLWAIVFQREVIGYITGNEISEENRSVSLGYCIKKKYWNRGLVTEAARAVVDYLFTVGFERIGASHHPDNPASGRVMQKIGMKFEGRIHNGSMLAGKVCDCMQYAITRNEWELYRTANRKQL</sequence>
<organism evidence="2 3">
    <name type="scientific">Candidatus Faecivivens stercoripullorum</name>
    <dbReference type="NCBI Taxonomy" id="2840805"/>
    <lineage>
        <taxon>Bacteria</taxon>
        <taxon>Bacillati</taxon>
        <taxon>Bacillota</taxon>
        <taxon>Clostridia</taxon>
        <taxon>Eubacteriales</taxon>
        <taxon>Oscillospiraceae</taxon>
        <taxon>Oscillospiraceae incertae sedis</taxon>
        <taxon>Candidatus Faecivivens</taxon>
    </lineage>
</organism>
<dbReference type="GO" id="GO:0016747">
    <property type="term" value="F:acyltransferase activity, transferring groups other than amino-acyl groups"/>
    <property type="evidence" value="ECO:0007669"/>
    <property type="project" value="InterPro"/>
</dbReference>
<reference evidence="2" key="1">
    <citation type="submission" date="2020-10" db="EMBL/GenBank/DDBJ databases">
        <authorList>
            <person name="Gilroy R."/>
        </authorList>
    </citation>
    <scope>NUCLEOTIDE SEQUENCE</scope>
    <source>
        <strain evidence="2">ChiBcec7-5410</strain>
    </source>
</reference>
<dbReference type="InterPro" id="IPR051531">
    <property type="entry name" value="N-acetyltransferase"/>
</dbReference>
<evidence type="ECO:0000313" key="2">
    <source>
        <dbReference type="EMBL" id="HIT94772.1"/>
    </source>
</evidence>
<dbReference type="EMBL" id="DVLW01000173">
    <property type="protein sequence ID" value="HIT94772.1"/>
    <property type="molecule type" value="Genomic_DNA"/>
</dbReference>
<protein>
    <submittedName>
        <fullName evidence="2">GNAT family N-acetyltransferase</fullName>
    </submittedName>
</protein>
<name>A0A9D1H6G8_9FIRM</name>
<dbReference type="InterPro" id="IPR016181">
    <property type="entry name" value="Acyl_CoA_acyltransferase"/>
</dbReference>
<dbReference type="SUPFAM" id="SSF55729">
    <property type="entry name" value="Acyl-CoA N-acyltransferases (Nat)"/>
    <property type="match status" value="1"/>
</dbReference>
<gene>
    <name evidence="2" type="ORF">IAC43_06270</name>
</gene>
<evidence type="ECO:0000313" key="3">
    <source>
        <dbReference type="Proteomes" id="UP000824160"/>
    </source>
</evidence>
<dbReference type="Proteomes" id="UP000824160">
    <property type="component" value="Unassembled WGS sequence"/>
</dbReference>
<evidence type="ECO:0000259" key="1">
    <source>
        <dbReference type="PROSITE" id="PS51186"/>
    </source>
</evidence>
<dbReference type="PANTHER" id="PTHR43792:SF1">
    <property type="entry name" value="N-ACETYLTRANSFERASE DOMAIN-CONTAINING PROTEIN"/>
    <property type="match status" value="1"/>
</dbReference>
<dbReference type="Pfam" id="PF13302">
    <property type="entry name" value="Acetyltransf_3"/>
    <property type="match status" value="1"/>
</dbReference>
<feature type="non-terminal residue" evidence="2">
    <location>
        <position position="1"/>
    </location>
</feature>
<dbReference type="Gene3D" id="3.40.630.30">
    <property type="match status" value="1"/>
</dbReference>
<dbReference type="PANTHER" id="PTHR43792">
    <property type="entry name" value="GNAT FAMILY, PUTATIVE (AFU_ORTHOLOGUE AFUA_3G00765)-RELATED-RELATED"/>
    <property type="match status" value="1"/>
</dbReference>